<dbReference type="RefSeq" id="WP_106262894.1">
    <property type="nucleotide sequence ID" value="NZ_PVTQ01000002.1"/>
</dbReference>
<sequence length="160" mass="17380">MVLRVFAVISLLLTGAIFGFFYAWICSTIWGLNMLSPDAAIKAMNAMNASVRNIVFFPAFFLTPVSLIAVASGAYFSGSIRSGRLFLAAALIYVFGAFMPTALVNVPMNEALANMTIVLNPARADAVWHAYAERWQLWNIIRTVASGVSLACVGFALIYL</sequence>
<feature type="transmembrane region" description="Helical" evidence="1">
    <location>
        <begin position="54"/>
        <end position="76"/>
    </location>
</feature>
<feature type="transmembrane region" description="Helical" evidence="1">
    <location>
        <begin position="5"/>
        <end position="25"/>
    </location>
</feature>
<proteinExistence type="predicted"/>
<dbReference type="AlphaFoldDB" id="A0A2T0X0K2"/>
<reference evidence="2 3" key="1">
    <citation type="submission" date="2018-03" db="EMBL/GenBank/DDBJ databases">
        <title>Genomic Encyclopedia of Archaeal and Bacterial Type Strains, Phase II (KMG-II): from individual species to whole genera.</title>
        <authorList>
            <person name="Goeker M."/>
        </authorList>
    </citation>
    <scope>NUCLEOTIDE SEQUENCE [LARGE SCALE GENOMIC DNA]</scope>
    <source>
        <strain evidence="2 3">DSM 100212</strain>
    </source>
</reference>
<keyword evidence="3" id="KW-1185">Reference proteome</keyword>
<feature type="transmembrane region" description="Helical" evidence="1">
    <location>
        <begin position="85"/>
        <end position="106"/>
    </location>
</feature>
<keyword evidence="1" id="KW-0812">Transmembrane</keyword>
<evidence type="ECO:0000256" key="1">
    <source>
        <dbReference type="SAM" id="Phobius"/>
    </source>
</evidence>
<keyword evidence="1" id="KW-0472">Membrane</keyword>
<name>A0A2T0X0K2_9RHOB</name>
<dbReference type="EMBL" id="PVTQ01000002">
    <property type="protein sequence ID" value="PRY92374.1"/>
    <property type="molecule type" value="Genomic_DNA"/>
</dbReference>
<evidence type="ECO:0000313" key="3">
    <source>
        <dbReference type="Proteomes" id="UP000238392"/>
    </source>
</evidence>
<dbReference type="InterPro" id="IPR013901">
    <property type="entry name" value="Anthrone_oxy"/>
</dbReference>
<dbReference type="Proteomes" id="UP000238392">
    <property type="component" value="Unassembled WGS sequence"/>
</dbReference>
<protein>
    <submittedName>
        <fullName evidence="2">Putative membrane protein</fullName>
    </submittedName>
</protein>
<evidence type="ECO:0000313" key="2">
    <source>
        <dbReference type="EMBL" id="PRY92374.1"/>
    </source>
</evidence>
<organism evidence="2 3">
    <name type="scientific">Donghicola tyrosinivorans</name>
    <dbReference type="NCBI Taxonomy" id="1652492"/>
    <lineage>
        <taxon>Bacteria</taxon>
        <taxon>Pseudomonadati</taxon>
        <taxon>Pseudomonadota</taxon>
        <taxon>Alphaproteobacteria</taxon>
        <taxon>Rhodobacterales</taxon>
        <taxon>Roseobacteraceae</taxon>
        <taxon>Donghicola</taxon>
    </lineage>
</organism>
<accession>A0A2T0X0K2</accession>
<comment type="caution">
    <text evidence="2">The sequence shown here is derived from an EMBL/GenBank/DDBJ whole genome shotgun (WGS) entry which is preliminary data.</text>
</comment>
<keyword evidence="1" id="KW-1133">Transmembrane helix</keyword>
<gene>
    <name evidence="2" type="ORF">CLV74_102289</name>
</gene>
<feature type="transmembrane region" description="Helical" evidence="1">
    <location>
        <begin position="140"/>
        <end position="159"/>
    </location>
</feature>
<dbReference type="OrthoDB" id="428263at2"/>
<dbReference type="Pfam" id="PF08592">
    <property type="entry name" value="Anthrone_oxy"/>
    <property type="match status" value="1"/>
</dbReference>